<dbReference type="InterPro" id="IPR008920">
    <property type="entry name" value="TF_FadR/GntR_C"/>
</dbReference>
<protein>
    <submittedName>
        <fullName evidence="6">Pyruvate dehydrogenase complex repressor</fullName>
    </submittedName>
</protein>
<dbReference type="AlphaFoldDB" id="A0A446CLC6"/>
<dbReference type="InterPro" id="IPR000524">
    <property type="entry name" value="Tscrpt_reg_HTH_GntR"/>
</dbReference>
<evidence type="ECO:0000259" key="5">
    <source>
        <dbReference type="PROSITE" id="PS50949"/>
    </source>
</evidence>
<keyword evidence="6" id="KW-0670">Pyruvate</keyword>
<evidence type="ECO:0000256" key="4">
    <source>
        <dbReference type="SAM" id="MobiDB-lite"/>
    </source>
</evidence>
<dbReference type="EMBL" id="UFQB01000017">
    <property type="protein sequence ID" value="SSW68737.1"/>
    <property type="molecule type" value="Genomic_DNA"/>
</dbReference>
<dbReference type="CDD" id="cd07377">
    <property type="entry name" value="WHTH_GntR"/>
    <property type="match status" value="1"/>
</dbReference>
<dbReference type="GO" id="GO:0003700">
    <property type="term" value="F:DNA-binding transcription factor activity"/>
    <property type="evidence" value="ECO:0007669"/>
    <property type="project" value="InterPro"/>
</dbReference>
<feature type="compositionally biased region" description="Basic residues" evidence="4">
    <location>
        <begin position="265"/>
        <end position="283"/>
    </location>
</feature>
<dbReference type="Gene3D" id="1.10.10.10">
    <property type="entry name" value="Winged helix-like DNA-binding domain superfamily/Winged helix DNA-binding domain"/>
    <property type="match status" value="1"/>
</dbReference>
<evidence type="ECO:0000313" key="6">
    <source>
        <dbReference type="EMBL" id="SSW68737.1"/>
    </source>
</evidence>
<organism evidence="6 7">
    <name type="scientific">Achromobacter agilis</name>
    <dbReference type="NCBI Taxonomy" id="1353888"/>
    <lineage>
        <taxon>Bacteria</taxon>
        <taxon>Pseudomonadati</taxon>
        <taxon>Pseudomonadota</taxon>
        <taxon>Betaproteobacteria</taxon>
        <taxon>Burkholderiales</taxon>
        <taxon>Alcaligenaceae</taxon>
        <taxon>Achromobacter</taxon>
    </lineage>
</organism>
<dbReference type="PANTHER" id="PTHR43537:SF5">
    <property type="entry name" value="UXU OPERON TRANSCRIPTIONAL REGULATOR"/>
    <property type="match status" value="1"/>
</dbReference>
<dbReference type="SUPFAM" id="SSF46785">
    <property type="entry name" value="Winged helix' DNA-binding domain"/>
    <property type="match status" value="1"/>
</dbReference>
<dbReference type="SUPFAM" id="SSF48008">
    <property type="entry name" value="GntR ligand-binding domain-like"/>
    <property type="match status" value="1"/>
</dbReference>
<dbReference type="SMART" id="SM00345">
    <property type="entry name" value="HTH_GNTR"/>
    <property type="match status" value="1"/>
</dbReference>
<dbReference type="InterPro" id="IPR011711">
    <property type="entry name" value="GntR_C"/>
</dbReference>
<proteinExistence type="predicted"/>
<dbReference type="Pfam" id="PF00392">
    <property type="entry name" value="GntR"/>
    <property type="match status" value="1"/>
</dbReference>
<dbReference type="RefSeq" id="WP_129528911.1">
    <property type="nucleotide sequence ID" value="NZ_UFQB01000017.1"/>
</dbReference>
<dbReference type="PROSITE" id="PS50949">
    <property type="entry name" value="HTH_GNTR"/>
    <property type="match status" value="1"/>
</dbReference>
<feature type="region of interest" description="Disordered" evidence="4">
    <location>
        <begin position="255"/>
        <end position="283"/>
    </location>
</feature>
<keyword evidence="2" id="KW-0238">DNA-binding</keyword>
<dbReference type="PRINTS" id="PR00035">
    <property type="entry name" value="HTHGNTR"/>
</dbReference>
<dbReference type="Gene3D" id="1.20.120.530">
    <property type="entry name" value="GntR ligand-binding domain-like"/>
    <property type="match status" value="1"/>
</dbReference>
<feature type="domain" description="HTH gntR-type" evidence="5">
    <location>
        <begin position="17"/>
        <end position="87"/>
    </location>
</feature>
<dbReference type="Proteomes" id="UP000289184">
    <property type="component" value="Unassembled WGS sequence"/>
</dbReference>
<dbReference type="InterPro" id="IPR036390">
    <property type="entry name" value="WH_DNA-bd_sf"/>
</dbReference>
<dbReference type="PANTHER" id="PTHR43537">
    <property type="entry name" value="TRANSCRIPTIONAL REGULATOR, GNTR FAMILY"/>
    <property type="match status" value="1"/>
</dbReference>
<dbReference type="GO" id="GO:0003677">
    <property type="term" value="F:DNA binding"/>
    <property type="evidence" value="ECO:0007669"/>
    <property type="project" value="UniProtKB-KW"/>
</dbReference>
<dbReference type="OrthoDB" id="9028214at2"/>
<dbReference type="SMART" id="SM00895">
    <property type="entry name" value="FCD"/>
    <property type="match status" value="1"/>
</dbReference>
<reference evidence="6 7" key="1">
    <citation type="submission" date="2018-07" db="EMBL/GenBank/DDBJ databases">
        <authorList>
            <person name="Peeters C."/>
        </authorList>
    </citation>
    <scope>NUCLEOTIDE SEQUENCE [LARGE SCALE GENOMIC DNA]</scope>
    <source>
        <strain evidence="6 7">LMG 3411</strain>
    </source>
</reference>
<evidence type="ECO:0000256" key="1">
    <source>
        <dbReference type="ARBA" id="ARBA00023015"/>
    </source>
</evidence>
<keyword evidence="3" id="KW-0804">Transcription</keyword>
<evidence type="ECO:0000256" key="2">
    <source>
        <dbReference type="ARBA" id="ARBA00023125"/>
    </source>
</evidence>
<sequence>MAFDSQDLPAGGISSPPKRSDLVAEEIKRLITAKNLLPGDKLPRESELQSMFSVSKSTMREALKSLEVQGLVKVSTGPGGGATVVEVPLDRTFQLMQNYLFFKEVRIEDIYQVRKLLEPELAASAVPFLTEAHFAALEENIACCDPMAEHVEDPLAQRQEEMNFHDIFAAVCPNPFLRFSCEMTNEMIRQLTVFDNEMPLAEQQRFGSANTGFHRQILAAARERDVEQVRALMSEHMQDAMRSVKRMHGKLEGRLILDSEMSRRNATRNARRGRRKKGSAAPA</sequence>
<gene>
    <name evidence="6" type="primary">pdhR_4</name>
    <name evidence="6" type="ORF">AGI3411_03793</name>
</gene>
<evidence type="ECO:0000313" key="7">
    <source>
        <dbReference type="Proteomes" id="UP000289184"/>
    </source>
</evidence>
<keyword evidence="1" id="KW-0805">Transcription regulation</keyword>
<evidence type="ECO:0000256" key="3">
    <source>
        <dbReference type="ARBA" id="ARBA00023163"/>
    </source>
</evidence>
<dbReference type="Pfam" id="PF07729">
    <property type="entry name" value="FCD"/>
    <property type="match status" value="1"/>
</dbReference>
<accession>A0A446CLC6</accession>
<keyword evidence="7" id="KW-1185">Reference proteome</keyword>
<name>A0A446CLC6_9BURK</name>
<dbReference type="InterPro" id="IPR036388">
    <property type="entry name" value="WH-like_DNA-bd_sf"/>
</dbReference>